<feature type="domain" description="CstA N-terminal" evidence="8">
    <location>
        <begin position="341"/>
        <end position="459"/>
    </location>
</feature>
<evidence type="ECO:0000313" key="9">
    <source>
        <dbReference type="EMBL" id="SUX18074.1"/>
    </source>
</evidence>
<name>A0A381DY35_9GAMM</name>
<sequence>MVLFFFCVALLVAGYFIYGTLMEKIFVIKPQRQTPAYAMGDGVDYVPMSRLKVWLIQVLNIAGTGPIFGPILGALYGPVAMLWIVVGCVFAGAVHDYFCGIISIRNGGASIPTMAGRYIGAPMKHIINFIALILLVLVGVVFVTSPAGLLTSLTEQVLGRSGEAVMKGNPLHDNLALTWVCIIFVYYIIATLLPIDKIIGRIYPLFGALLMFMTAGMLFGLLFEGIPLFQTVGLQNGVSLSDLFTNFQPKGGNVLPIWPLIFVTITCGAISGFHATQTPMMARCTENEREARFIFYGAMITEGVIALIWCMVGISFYPDVQVLQETIRTGTPSKVVYDAAMGMLGTFGGILAVLGVVVLPITSGDTAFRAARLQIAEFLNSYGLDADQRNLVKRLMITVPLFVLGIILTRIDFSVLWRYFSWANQTTATIMLWTAAAYLYRHGKFHWVCTIPAVFMTQICACYLFFDQKIGFGWIWAKVGLGEPVRLWQAAMTSGVIVAAVFTVLFFIAFKPDHAKAVGGMAPVLDD</sequence>
<evidence type="ECO:0000259" key="8">
    <source>
        <dbReference type="Pfam" id="PF02554"/>
    </source>
</evidence>
<feature type="transmembrane region" description="Helical" evidence="7">
    <location>
        <begin position="255"/>
        <end position="273"/>
    </location>
</feature>
<dbReference type="RefSeq" id="WP_006985198.1">
    <property type="nucleotide sequence ID" value="NZ_CABMOK010000067.1"/>
</dbReference>
<gene>
    <name evidence="9" type="primary">cstA</name>
    <name evidence="9" type="ORF">NCTC13294_00186</name>
</gene>
<feature type="transmembrane region" description="Helical" evidence="7">
    <location>
        <begin position="395"/>
        <end position="413"/>
    </location>
</feature>
<comment type="similarity">
    <text evidence="2">Belongs to the peptide transporter carbon starvation (CstA) (TC 2.A.114) family.</text>
</comment>
<keyword evidence="6 7" id="KW-0472">Membrane</keyword>
<dbReference type="PANTHER" id="PTHR30252:SF4">
    <property type="entry name" value="CARBON STARVATION"/>
    <property type="match status" value="1"/>
</dbReference>
<dbReference type="AlphaFoldDB" id="A0A381DY35"/>
<keyword evidence="3" id="KW-1003">Cell membrane</keyword>
<evidence type="ECO:0000313" key="10">
    <source>
        <dbReference type="Proteomes" id="UP000254572"/>
    </source>
</evidence>
<dbReference type="GO" id="GO:0005886">
    <property type="term" value="C:plasma membrane"/>
    <property type="evidence" value="ECO:0007669"/>
    <property type="project" value="UniProtKB-SubCell"/>
</dbReference>
<comment type="subcellular location">
    <subcellularLocation>
        <location evidence="1">Cell membrane</location>
        <topology evidence="1">Multi-pass membrane protein</topology>
    </subcellularLocation>
</comment>
<dbReference type="OrthoDB" id="9761224at2"/>
<keyword evidence="5 7" id="KW-1133">Transmembrane helix</keyword>
<feature type="transmembrane region" description="Helical" evidence="7">
    <location>
        <begin position="293"/>
        <end position="317"/>
    </location>
</feature>
<reference evidence="9 10" key="1">
    <citation type="submission" date="2018-06" db="EMBL/GenBank/DDBJ databases">
        <authorList>
            <consortium name="Pathogen Informatics"/>
            <person name="Doyle S."/>
        </authorList>
    </citation>
    <scope>NUCLEOTIDE SEQUENCE [LARGE SCALE GENOMIC DNA]</scope>
    <source>
        <strain evidence="9 10">NCTC13294</strain>
    </source>
</reference>
<keyword evidence="10" id="KW-1185">Reference proteome</keyword>
<dbReference type="InterPro" id="IPR051605">
    <property type="entry name" value="CstA"/>
</dbReference>
<feature type="transmembrane region" description="Helical" evidence="7">
    <location>
        <begin position="486"/>
        <end position="510"/>
    </location>
</feature>
<keyword evidence="4 7" id="KW-0812">Transmembrane</keyword>
<evidence type="ECO:0000256" key="4">
    <source>
        <dbReference type="ARBA" id="ARBA00022692"/>
    </source>
</evidence>
<evidence type="ECO:0000256" key="1">
    <source>
        <dbReference type="ARBA" id="ARBA00004651"/>
    </source>
</evidence>
<feature type="domain" description="CstA N-terminal" evidence="8">
    <location>
        <begin position="177"/>
        <end position="314"/>
    </location>
</feature>
<dbReference type="InterPro" id="IPR003706">
    <property type="entry name" value="CstA_N"/>
</dbReference>
<dbReference type="EMBL" id="UFUW01000001">
    <property type="protein sequence ID" value="SUX18074.1"/>
    <property type="molecule type" value="Genomic_DNA"/>
</dbReference>
<proteinExistence type="inferred from homology"/>
<organism evidence="9 10">
    <name type="scientific">Cardiobacterium valvarum</name>
    <dbReference type="NCBI Taxonomy" id="194702"/>
    <lineage>
        <taxon>Bacteria</taxon>
        <taxon>Pseudomonadati</taxon>
        <taxon>Pseudomonadota</taxon>
        <taxon>Gammaproteobacteria</taxon>
        <taxon>Cardiobacteriales</taxon>
        <taxon>Cardiobacteriaceae</taxon>
        <taxon>Cardiobacterium</taxon>
    </lineage>
</organism>
<accession>A0A381DY35</accession>
<evidence type="ECO:0000256" key="5">
    <source>
        <dbReference type="ARBA" id="ARBA00022989"/>
    </source>
</evidence>
<evidence type="ECO:0000256" key="6">
    <source>
        <dbReference type="ARBA" id="ARBA00023136"/>
    </source>
</evidence>
<feature type="transmembrane region" description="Helical" evidence="7">
    <location>
        <begin position="176"/>
        <end position="195"/>
    </location>
</feature>
<feature type="transmembrane region" description="Helical" evidence="7">
    <location>
        <begin position="125"/>
        <end position="144"/>
    </location>
</feature>
<evidence type="ECO:0000256" key="3">
    <source>
        <dbReference type="ARBA" id="ARBA00022475"/>
    </source>
</evidence>
<feature type="transmembrane region" description="Helical" evidence="7">
    <location>
        <begin position="202"/>
        <end position="223"/>
    </location>
</feature>
<feature type="transmembrane region" description="Helical" evidence="7">
    <location>
        <begin position="447"/>
        <end position="466"/>
    </location>
</feature>
<feature type="transmembrane region" description="Helical" evidence="7">
    <location>
        <begin position="337"/>
        <end position="359"/>
    </location>
</feature>
<protein>
    <submittedName>
        <fullName evidence="9">Carbon starvation protein A</fullName>
    </submittedName>
</protein>
<dbReference type="Pfam" id="PF02554">
    <property type="entry name" value="CstA"/>
    <property type="match status" value="3"/>
</dbReference>
<feature type="transmembrane region" description="Helical" evidence="7">
    <location>
        <begin position="419"/>
        <end position="440"/>
    </location>
</feature>
<dbReference type="Proteomes" id="UP000254572">
    <property type="component" value="Unassembled WGS sequence"/>
</dbReference>
<feature type="transmembrane region" description="Helical" evidence="7">
    <location>
        <begin position="80"/>
        <end position="104"/>
    </location>
</feature>
<dbReference type="GO" id="GO:0009267">
    <property type="term" value="P:cellular response to starvation"/>
    <property type="evidence" value="ECO:0007669"/>
    <property type="project" value="InterPro"/>
</dbReference>
<evidence type="ECO:0000256" key="7">
    <source>
        <dbReference type="SAM" id="Phobius"/>
    </source>
</evidence>
<evidence type="ECO:0000256" key="2">
    <source>
        <dbReference type="ARBA" id="ARBA00007755"/>
    </source>
</evidence>
<feature type="domain" description="CstA N-terminal" evidence="8">
    <location>
        <begin position="1"/>
        <end position="144"/>
    </location>
</feature>
<dbReference type="PANTHER" id="PTHR30252">
    <property type="entry name" value="INNER MEMBRANE PEPTIDE TRANSPORTER"/>
    <property type="match status" value="1"/>
</dbReference>